<evidence type="ECO:0000256" key="7">
    <source>
        <dbReference type="SAM" id="MobiDB-lite"/>
    </source>
</evidence>
<dbReference type="PANTHER" id="PTHR10516">
    <property type="entry name" value="PEPTIDYL-PROLYL CIS-TRANS ISOMERASE"/>
    <property type="match status" value="1"/>
</dbReference>
<comment type="catalytic activity">
    <reaction evidence="1 6">
        <text>[protein]-peptidylproline (omega=180) = [protein]-peptidylproline (omega=0)</text>
        <dbReference type="Rhea" id="RHEA:16237"/>
        <dbReference type="Rhea" id="RHEA-COMP:10747"/>
        <dbReference type="Rhea" id="RHEA-COMP:10748"/>
        <dbReference type="ChEBI" id="CHEBI:83833"/>
        <dbReference type="ChEBI" id="CHEBI:83834"/>
        <dbReference type="EC" id="5.2.1.8"/>
    </reaction>
</comment>
<dbReference type="Gene3D" id="3.10.50.40">
    <property type="match status" value="1"/>
</dbReference>
<evidence type="ECO:0000256" key="5">
    <source>
        <dbReference type="ARBA" id="ARBA00038106"/>
    </source>
</evidence>
<comment type="similarity">
    <text evidence="5">Belongs to the FKBP-type PPIase family. FKBP1 subfamily.</text>
</comment>
<dbReference type="Proteomes" id="UP001521184">
    <property type="component" value="Unassembled WGS sequence"/>
</dbReference>
<organism evidence="9 10">
    <name type="scientific">Diplodia intermedia</name>
    <dbReference type="NCBI Taxonomy" id="856260"/>
    <lineage>
        <taxon>Eukaryota</taxon>
        <taxon>Fungi</taxon>
        <taxon>Dikarya</taxon>
        <taxon>Ascomycota</taxon>
        <taxon>Pezizomycotina</taxon>
        <taxon>Dothideomycetes</taxon>
        <taxon>Dothideomycetes incertae sedis</taxon>
        <taxon>Botryosphaeriales</taxon>
        <taxon>Botryosphaeriaceae</taxon>
        <taxon>Diplodia</taxon>
    </lineage>
</organism>
<dbReference type="InterPro" id="IPR050689">
    <property type="entry name" value="FKBP-type_PPIase"/>
</dbReference>
<sequence length="147" mass="15514">MAVTKQTLAPGNGVDRPRAGDDVTIEYTGYLFDASAAENKGKKFDSSIGRGDFNVKIGIGRVIRGPVPAEAPLRREHEADLDPGWDDGIIGAGSSEGMSLGEKATLTISRARLSDYGYGANGFPGHIPPNADLVFDVELKAINGKRA</sequence>
<protein>
    <recommendedName>
        <fullName evidence="2 6">peptidylprolyl isomerase</fullName>
        <ecNumber evidence="2 6">5.2.1.8</ecNumber>
    </recommendedName>
</protein>
<reference evidence="9 10" key="1">
    <citation type="journal article" date="2023" name="Plant Dis.">
        <title>First Report of Diplodia intermedia Causing Canker and Dieback Diseases on Apple Trees in Canada.</title>
        <authorList>
            <person name="Ellouze W."/>
            <person name="Ilyukhin E."/>
            <person name="Sulman M."/>
            <person name="Ali S."/>
        </authorList>
    </citation>
    <scope>NUCLEOTIDE SEQUENCE [LARGE SCALE GENOMIC DNA]</scope>
    <source>
        <strain evidence="9 10">M45-28</strain>
    </source>
</reference>
<evidence type="ECO:0000256" key="4">
    <source>
        <dbReference type="ARBA" id="ARBA00023235"/>
    </source>
</evidence>
<dbReference type="SUPFAM" id="SSF54534">
    <property type="entry name" value="FKBP-like"/>
    <property type="match status" value="1"/>
</dbReference>
<gene>
    <name evidence="9" type="ORF">SLS58_008811</name>
</gene>
<dbReference type="PROSITE" id="PS50059">
    <property type="entry name" value="FKBP_PPIASE"/>
    <property type="match status" value="1"/>
</dbReference>
<evidence type="ECO:0000259" key="8">
    <source>
        <dbReference type="PROSITE" id="PS50059"/>
    </source>
</evidence>
<evidence type="ECO:0000256" key="6">
    <source>
        <dbReference type="PROSITE-ProRule" id="PRU00277"/>
    </source>
</evidence>
<evidence type="ECO:0000313" key="10">
    <source>
        <dbReference type="Proteomes" id="UP001521184"/>
    </source>
</evidence>
<dbReference type="EC" id="5.2.1.8" evidence="2 6"/>
<feature type="region of interest" description="Disordered" evidence="7">
    <location>
        <begin position="1"/>
        <end position="20"/>
    </location>
</feature>
<evidence type="ECO:0000256" key="1">
    <source>
        <dbReference type="ARBA" id="ARBA00000971"/>
    </source>
</evidence>
<feature type="domain" description="PPIase FKBP-type" evidence="8">
    <location>
        <begin position="20"/>
        <end position="143"/>
    </location>
</feature>
<dbReference type="Pfam" id="PF00254">
    <property type="entry name" value="FKBP_C"/>
    <property type="match status" value="1"/>
</dbReference>
<comment type="caution">
    <text evidence="9">The sequence shown here is derived from an EMBL/GenBank/DDBJ whole genome shotgun (WGS) entry which is preliminary data.</text>
</comment>
<name>A0ABR3TGJ5_9PEZI</name>
<accession>A0ABR3TGJ5</accession>
<dbReference type="InterPro" id="IPR046357">
    <property type="entry name" value="PPIase_dom_sf"/>
</dbReference>
<proteinExistence type="inferred from homology"/>
<dbReference type="InterPro" id="IPR001179">
    <property type="entry name" value="PPIase_FKBP_dom"/>
</dbReference>
<evidence type="ECO:0000313" key="9">
    <source>
        <dbReference type="EMBL" id="KAL1638597.1"/>
    </source>
</evidence>
<dbReference type="EMBL" id="JAKEKT020000078">
    <property type="protein sequence ID" value="KAL1638597.1"/>
    <property type="molecule type" value="Genomic_DNA"/>
</dbReference>
<keyword evidence="4 6" id="KW-0413">Isomerase</keyword>
<keyword evidence="3 6" id="KW-0697">Rotamase</keyword>
<keyword evidence="10" id="KW-1185">Reference proteome</keyword>
<evidence type="ECO:0000256" key="2">
    <source>
        <dbReference type="ARBA" id="ARBA00013194"/>
    </source>
</evidence>
<evidence type="ECO:0000256" key="3">
    <source>
        <dbReference type="ARBA" id="ARBA00023110"/>
    </source>
</evidence>
<dbReference type="PANTHER" id="PTHR10516:SF447">
    <property type="entry name" value="FK506-BINDING PROTEIN 1B"/>
    <property type="match status" value="1"/>
</dbReference>